<dbReference type="WBParaSite" id="EVEC_0001053401-mRNA-1">
    <property type="protein sequence ID" value="EVEC_0001053401-mRNA-1"/>
    <property type="gene ID" value="EVEC_0001053401"/>
</dbReference>
<reference evidence="10 11" key="2">
    <citation type="submission" date="2018-10" db="EMBL/GenBank/DDBJ databases">
        <authorList>
            <consortium name="Pathogen Informatics"/>
        </authorList>
    </citation>
    <scope>NUCLEOTIDE SEQUENCE [LARGE SCALE GENOMIC DNA]</scope>
</reference>
<proteinExistence type="inferred from homology"/>
<comment type="subcellular location">
    <subcellularLocation>
        <location evidence="1">Nucleus</location>
        <location evidence="1">Nucleolus</location>
    </subcellularLocation>
</comment>
<dbReference type="Pfam" id="PF04900">
    <property type="entry name" value="Fcf1"/>
    <property type="match status" value="1"/>
</dbReference>
<comment type="similarity">
    <text evidence="6">Belongs to the UTP23/FCF1 family. UTP23 subfamily.</text>
</comment>
<evidence type="ECO:0000313" key="11">
    <source>
        <dbReference type="Proteomes" id="UP000274131"/>
    </source>
</evidence>
<evidence type="ECO:0000256" key="6">
    <source>
        <dbReference type="ARBA" id="ARBA00038503"/>
    </source>
</evidence>
<dbReference type="Pfam" id="PF24779">
    <property type="entry name" value="UTP23_sensor"/>
    <property type="match status" value="1"/>
</dbReference>
<reference evidence="12" key="1">
    <citation type="submission" date="2017-02" db="UniProtKB">
        <authorList>
            <consortium name="WormBaseParasite"/>
        </authorList>
    </citation>
    <scope>IDENTIFICATION</scope>
</reference>
<dbReference type="InterPro" id="IPR006984">
    <property type="entry name" value="Fcf1/UTP23"/>
</dbReference>
<dbReference type="CDD" id="cd09866">
    <property type="entry name" value="PIN_Fcf1-Utp23-H"/>
    <property type="match status" value="1"/>
</dbReference>
<dbReference type="FunFam" id="3.40.50.1010:FF:000006">
    <property type="entry name" value="rRNA-processing protein UTP23 homolog"/>
    <property type="match status" value="1"/>
</dbReference>
<comment type="function">
    <text evidence="5">Involved in rRNA-processing and ribosome biogenesis.</text>
</comment>
<feature type="domain" description="UTP23 sensor motif region" evidence="9">
    <location>
        <begin position="183"/>
        <end position="201"/>
    </location>
</feature>
<evidence type="ECO:0000313" key="12">
    <source>
        <dbReference type="WBParaSite" id="EVEC_0001053401-mRNA-1"/>
    </source>
</evidence>
<keyword evidence="3" id="KW-0698">rRNA processing</keyword>
<name>A0A0N4VI81_ENTVE</name>
<dbReference type="Gene3D" id="3.40.50.1010">
    <property type="entry name" value="5'-nuclease"/>
    <property type="match status" value="1"/>
</dbReference>
<feature type="region of interest" description="Disordered" evidence="8">
    <location>
        <begin position="182"/>
        <end position="230"/>
    </location>
</feature>
<keyword evidence="2" id="KW-0690">Ribosome biogenesis</keyword>
<keyword evidence="4" id="KW-0539">Nucleus</keyword>
<dbReference type="EMBL" id="UXUI01010353">
    <property type="protein sequence ID" value="VDD95126.1"/>
    <property type="molecule type" value="Genomic_DNA"/>
</dbReference>
<sequence length="230" mass="26271">MKIRRYKRAQRQISVFRYNFGFSPPFRILIDGTFAVAALANKINLREQLPKYLAEEVIICVTPCVLAELERLGTPVYGALHVCKQFQVEVCPHKPLRSASDCICHLARRMKNRTKYFVATQDYSLTERLRQIAGVPILFIKYKGILIDRASEATVKAMETPKADIDAIKELKKEVLGVEKKIRKKKKAKGPNPLSVKKKKKRVVVHIASGAKTANGKRRRKRKVQKDETN</sequence>
<evidence type="ECO:0000256" key="1">
    <source>
        <dbReference type="ARBA" id="ARBA00004604"/>
    </source>
</evidence>
<protein>
    <recommendedName>
        <fullName evidence="7">rRNA-processing protein UTP23 homolog</fullName>
    </recommendedName>
</protein>
<dbReference type="AlphaFoldDB" id="A0A0N4VI81"/>
<dbReference type="InterPro" id="IPR057776">
    <property type="entry name" value="UTP23_sensor"/>
</dbReference>
<evidence type="ECO:0000259" key="9">
    <source>
        <dbReference type="Pfam" id="PF24779"/>
    </source>
</evidence>
<organism evidence="12">
    <name type="scientific">Enterobius vermicularis</name>
    <name type="common">Human pinworm</name>
    <dbReference type="NCBI Taxonomy" id="51028"/>
    <lineage>
        <taxon>Eukaryota</taxon>
        <taxon>Metazoa</taxon>
        <taxon>Ecdysozoa</taxon>
        <taxon>Nematoda</taxon>
        <taxon>Chromadorea</taxon>
        <taxon>Rhabditida</taxon>
        <taxon>Spirurina</taxon>
        <taxon>Oxyuridomorpha</taxon>
        <taxon>Oxyuroidea</taxon>
        <taxon>Oxyuridae</taxon>
        <taxon>Enterobius</taxon>
    </lineage>
</organism>
<dbReference type="PANTHER" id="PTHR12416">
    <property type="entry name" value="RRNA-PROCESSING PROTEIN UTP23 HOMOLOG"/>
    <property type="match status" value="1"/>
</dbReference>
<feature type="compositionally biased region" description="Basic residues" evidence="8">
    <location>
        <begin position="215"/>
        <end position="224"/>
    </location>
</feature>
<dbReference type="GO" id="GO:0032040">
    <property type="term" value="C:small-subunit processome"/>
    <property type="evidence" value="ECO:0007669"/>
    <property type="project" value="InterPro"/>
</dbReference>
<dbReference type="OrthoDB" id="25675at2759"/>
<evidence type="ECO:0000256" key="8">
    <source>
        <dbReference type="SAM" id="MobiDB-lite"/>
    </source>
</evidence>
<evidence type="ECO:0000256" key="2">
    <source>
        <dbReference type="ARBA" id="ARBA00022517"/>
    </source>
</evidence>
<dbReference type="Proteomes" id="UP000274131">
    <property type="component" value="Unassembled WGS sequence"/>
</dbReference>
<gene>
    <name evidence="10" type="ORF">EVEC_LOCUS9877</name>
</gene>
<accession>A0A0N4VI81</accession>
<dbReference type="GO" id="GO:0006364">
    <property type="term" value="P:rRNA processing"/>
    <property type="evidence" value="ECO:0007669"/>
    <property type="project" value="UniProtKB-KW"/>
</dbReference>
<evidence type="ECO:0000313" key="10">
    <source>
        <dbReference type="EMBL" id="VDD95126.1"/>
    </source>
</evidence>
<dbReference type="SUPFAM" id="SSF88723">
    <property type="entry name" value="PIN domain-like"/>
    <property type="match status" value="1"/>
</dbReference>
<keyword evidence="11" id="KW-1185">Reference proteome</keyword>
<dbReference type="InterPro" id="IPR029060">
    <property type="entry name" value="PIN-like_dom_sf"/>
</dbReference>
<evidence type="ECO:0000256" key="3">
    <source>
        <dbReference type="ARBA" id="ARBA00022552"/>
    </source>
</evidence>
<dbReference type="STRING" id="51028.A0A0N4VI81"/>
<evidence type="ECO:0000256" key="4">
    <source>
        <dbReference type="ARBA" id="ARBA00023242"/>
    </source>
</evidence>
<evidence type="ECO:0000256" key="7">
    <source>
        <dbReference type="ARBA" id="ARBA00071400"/>
    </source>
</evidence>
<evidence type="ECO:0000256" key="5">
    <source>
        <dbReference type="ARBA" id="ARBA00037300"/>
    </source>
</evidence>